<evidence type="ECO:0000259" key="5">
    <source>
        <dbReference type="PROSITE" id="PS51898"/>
    </source>
</evidence>
<dbReference type="Pfam" id="PF13356">
    <property type="entry name" value="Arm-DNA-bind_3"/>
    <property type="match status" value="1"/>
</dbReference>
<dbReference type="PANTHER" id="PTHR30629:SF2">
    <property type="entry name" value="PROPHAGE INTEGRASE INTS-RELATED"/>
    <property type="match status" value="1"/>
</dbReference>
<reference evidence="6 7" key="1">
    <citation type="submission" date="2014-06" db="EMBL/GenBank/DDBJ databases">
        <title>Rhizobium pelagicum/R2-400B4.</title>
        <authorList>
            <person name="Kimes N.E."/>
            <person name="Lopez-Perez M."/>
        </authorList>
    </citation>
    <scope>NUCLEOTIDE SEQUENCE [LARGE SCALE GENOMIC DNA]</scope>
    <source>
        <strain evidence="6 7">R2-400B4</strain>
    </source>
</reference>
<dbReference type="Gene3D" id="1.10.150.130">
    <property type="match status" value="1"/>
</dbReference>
<dbReference type="AlphaFoldDB" id="A0A922P509"/>
<gene>
    <name evidence="6" type="ORF">GV68_25390</name>
</gene>
<dbReference type="GO" id="GO:0015074">
    <property type="term" value="P:DNA integration"/>
    <property type="evidence" value="ECO:0007669"/>
    <property type="project" value="UniProtKB-KW"/>
</dbReference>
<dbReference type="Gene3D" id="1.10.443.10">
    <property type="entry name" value="Intergrase catalytic core"/>
    <property type="match status" value="1"/>
</dbReference>
<dbReference type="InterPro" id="IPR025166">
    <property type="entry name" value="Integrase_DNA_bind_dom"/>
</dbReference>
<comment type="similarity">
    <text evidence="1">Belongs to the 'phage' integrase family.</text>
</comment>
<evidence type="ECO:0000256" key="1">
    <source>
        <dbReference type="ARBA" id="ARBA00008857"/>
    </source>
</evidence>
<dbReference type="InterPro" id="IPR013762">
    <property type="entry name" value="Integrase-like_cat_sf"/>
</dbReference>
<dbReference type="InterPro" id="IPR011010">
    <property type="entry name" value="DNA_brk_join_enz"/>
</dbReference>
<evidence type="ECO:0000313" key="7">
    <source>
        <dbReference type="Proteomes" id="UP000052167"/>
    </source>
</evidence>
<dbReference type="InterPro" id="IPR038488">
    <property type="entry name" value="Integrase_DNA-bd_sf"/>
</dbReference>
<dbReference type="EMBL" id="JOKJ01000008">
    <property type="protein sequence ID" value="KEQ09100.1"/>
    <property type="molecule type" value="Genomic_DNA"/>
</dbReference>
<proteinExistence type="inferred from homology"/>
<protein>
    <recommendedName>
        <fullName evidence="5">Tyr recombinase domain-containing protein</fullName>
    </recommendedName>
</protein>
<dbReference type="SUPFAM" id="SSF56349">
    <property type="entry name" value="DNA breaking-rejoining enzymes"/>
    <property type="match status" value="1"/>
</dbReference>
<feature type="domain" description="Tyr recombinase" evidence="5">
    <location>
        <begin position="222"/>
        <end position="397"/>
    </location>
</feature>
<name>A0A922P509_9HYPH</name>
<evidence type="ECO:0000256" key="2">
    <source>
        <dbReference type="ARBA" id="ARBA00022908"/>
    </source>
</evidence>
<dbReference type="PROSITE" id="PS51898">
    <property type="entry name" value="TYR_RECOMBINASE"/>
    <property type="match status" value="1"/>
</dbReference>
<evidence type="ECO:0000256" key="4">
    <source>
        <dbReference type="ARBA" id="ARBA00023172"/>
    </source>
</evidence>
<keyword evidence="2" id="KW-0229">DNA integration</keyword>
<accession>A0A922P509</accession>
<dbReference type="GO" id="GO:0003677">
    <property type="term" value="F:DNA binding"/>
    <property type="evidence" value="ECO:0007669"/>
    <property type="project" value="UniProtKB-KW"/>
</dbReference>
<sequence length="422" mass="47093">MLPKVLDMLSKVKLTDVVVSRAELPAGKAEHMIWDTDVSGFGLRLRGETKSYIIAYRPAGQGRAANMKRVKIGSPETIKTAADARKIAFSMLGKVAAGGDPAKDRAEEKRRAKSRVADLLDRYEEDLTRRNYVAKDMVMSLLRRRLKKHAERDIKELKGADYAAVIEGLERKGLPGAAEEFRSRCRAFLAFCMTKAKVIDANPLYGFRRQRATRADRLAKQEHGRALSDVELASVWLAASPATVFGRFVRFLILTGCRRGEGAGVTRKMVDRSDRARPVIDFPAAFVKQGRGHKVTITEELDDLLALCPVQGTLDLFFPSNRTGGPMSGWNKMTAALVKESGVQFTFHDLRRTFRTGLSRLGVDTETAELALGHAREHLIEIYDRREGSEKVHEAFRLWSAHVTTTVHDEQAKRAEKVGIFG</sequence>
<dbReference type="InterPro" id="IPR010998">
    <property type="entry name" value="Integrase_recombinase_N"/>
</dbReference>
<evidence type="ECO:0000256" key="3">
    <source>
        <dbReference type="ARBA" id="ARBA00023125"/>
    </source>
</evidence>
<dbReference type="GO" id="GO:0006310">
    <property type="term" value="P:DNA recombination"/>
    <property type="evidence" value="ECO:0007669"/>
    <property type="project" value="UniProtKB-KW"/>
</dbReference>
<dbReference type="Gene3D" id="3.30.160.390">
    <property type="entry name" value="Integrase, DNA-binding domain"/>
    <property type="match status" value="1"/>
</dbReference>
<comment type="caution">
    <text evidence="6">The sequence shown here is derived from an EMBL/GenBank/DDBJ whole genome shotgun (WGS) entry which is preliminary data.</text>
</comment>
<dbReference type="Pfam" id="PF00589">
    <property type="entry name" value="Phage_integrase"/>
    <property type="match status" value="1"/>
</dbReference>
<dbReference type="InterPro" id="IPR002104">
    <property type="entry name" value="Integrase_catalytic"/>
</dbReference>
<organism evidence="6 7">
    <name type="scientific">Pseudorhizobium pelagicum</name>
    <dbReference type="NCBI Taxonomy" id="1509405"/>
    <lineage>
        <taxon>Bacteria</taxon>
        <taxon>Pseudomonadati</taxon>
        <taxon>Pseudomonadota</taxon>
        <taxon>Alphaproteobacteria</taxon>
        <taxon>Hyphomicrobiales</taxon>
        <taxon>Rhizobiaceae</taxon>
        <taxon>Rhizobium/Agrobacterium group</taxon>
        <taxon>Pseudorhizobium</taxon>
    </lineage>
</organism>
<dbReference type="Proteomes" id="UP000052167">
    <property type="component" value="Unassembled WGS sequence"/>
</dbReference>
<dbReference type="PANTHER" id="PTHR30629">
    <property type="entry name" value="PROPHAGE INTEGRASE"/>
    <property type="match status" value="1"/>
</dbReference>
<keyword evidence="7" id="KW-1185">Reference proteome</keyword>
<keyword evidence="4" id="KW-0233">DNA recombination</keyword>
<dbReference type="InterPro" id="IPR050808">
    <property type="entry name" value="Phage_Integrase"/>
</dbReference>
<keyword evidence="3" id="KW-0238">DNA-binding</keyword>
<evidence type="ECO:0000313" key="6">
    <source>
        <dbReference type="EMBL" id="KEQ09100.1"/>
    </source>
</evidence>